<proteinExistence type="predicted"/>
<dbReference type="AlphaFoldDB" id="A0A485CT49"/>
<evidence type="ECO:0000256" key="1">
    <source>
        <dbReference type="SAM" id="MobiDB-lite"/>
    </source>
</evidence>
<name>A0A485CT49_KLUCR</name>
<feature type="region of interest" description="Disordered" evidence="1">
    <location>
        <begin position="60"/>
        <end position="80"/>
    </location>
</feature>
<dbReference type="EMBL" id="CAADJD010000028">
    <property type="protein sequence ID" value="VFS87701.1"/>
    <property type="molecule type" value="Genomic_DNA"/>
</dbReference>
<feature type="compositionally biased region" description="Basic residues" evidence="1">
    <location>
        <begin position="67"/>
        <end position="80"/>
    </location>
</feature>
<protein>
    <submittedName>
        <fullName evidence="2">Uncharacterized protein</fullName>
    </submittedName>
</protein>
<evidence type="ECO:0000313" key="3">
    <source>
        <dbReference type="Proteomes" id="UP000401081"/>
    </source>
</evidence>
<reference evidence="2 3" key="1">
    <citation type="submission" date="2019-03" db="EMBL/GenBank/DDBJ databases">
        <authorList>
            <consortium name="Pathogen Informatics"/>
        </authorList>
    </citation>
    <scope>NUCLEOTIDE SEQUENCE [LARGE SCALE GENOMIC DNA]</scope>
    <source>
        <strain evidence="2 3">NCTC12993</strain>
    </source>
</reference>
<dbReference type="Proteomes" id="UP000401081">
    <property type="component" value="Unassembled WGS sequence"/>
</dbReference>
<gene>
    <name evidence="2" type="ORF">NCTC12993_06981</name>
</gene>
<keyword evidence="3" id="KW-1185">Reference proteome</keyword>
<sequence>MTNTSWILRDSSLHTFALPCTAARQALVAQDESDALRHKAEQKEIDRVTASAKRLATWDGGTTTKISRVKPSRWKNRSRD</sequence>
<organism evidence="2 3">
    <name type="scientific">Kluyvera cryocrescens</name>
    <name type="common">Kluyvera citrophila</name>
    <dbReference type="NCBI Taxonomy" id="580"/>
    <lineage>
        <taxon>Bacteria</taxon>
        <taxon>Pseudomonadati</taxon>
        <taxon>Pseudomonadota</taxon>
        <taxon>Gammaproteobacteria</taxon>
        <taxon>Enterobacterales</taxon>
        <taxon>Enterobacteriaceae</taxon>
        <taxon>Kluyvera</taxon>
    </lineage>
</organism>
<evidence type="ECO:0000313" key="2">
    <source>
        <dbReference type="EMBL" id="VFS87701.1"/>
    </source>
</evidence>
<accession>A0A485CT49</accession>